<dbReference type="EMBL" id="CP042266">
    <property type="protein sequence ID" value="QDY77124.1"/>
    <property type="molecule type" value="Genomic_DNA"/>
</dbReference>
<evidence type="ECO:0000313" key="2">
    <source>
        <dbReference type="EMBL" id="QDY77124.1"/>
    </source>
</evidence>
<evidence type="ECO:0008006" key="4">
    <source>
        <dbReference type="Google" id="ProtNLM"/>
    </source>
</evidence>
<sequence>MRTTSILAAGAAFLASFALAAPAAQAGTAPAAKPVPVAVAPASFGALAEPFSCSVAPERRNTFKAIETVLVKDRPRNNATNLGQINRNATKIGCKGTTLGDTYTACDVTSNGWVTVNWSGLKGYVKQTCTQVVGSS</sequence>
<name>A0A5B8J9P7_9ACTN</name>
<organism evidence="2 3">
    <name type="scientific">Streptomyces qinzhouensis</name>
    <dbReference type="NCBI Taxonomy" id="2599401"/>
    <lineage>
        <taxon>Bacteria</taxon>
        <taxon>Bacillati</taxon>
        <taxon>Actinomycetota</taxon>
        <taxon>Actinomycetes</taxon>
        <taxon>Kitasatosporales</taxon>
        <taxon>Streptomycetaceae</taxon>
        <taxon>Streptomyces</taxon>
    </lineage>
</organism>
<feature type="chain" id="PRO_5038677314" description="SH3 domain-containing protein" evidence="1">
    <location>
        <begin position="21"/>
        <end position="136"/>
    </location>
</feature>
<dbReference type="RefSeq" id="WP_146480410.1">
    <property type="nucleotide sequence ID" value="NZ_CP042266.1"/>
</dbReference>
<protein>
    <recommendedName>
        <fullName evidence="4">SH3 domain-containing protein</fullName>
    </recommendedName>
</protein>
<feature type="signal peptide" evidence="1">
    <location>
        <begin position="1"/>
        <end position="20"/>
    </location>
</feature>
<evidence type="ECO:0000313" key="3">
    <source>
        <dbReference type="Proteomes" id="UP000320580"/>
    </source>
</evidence>
<keyword evidence="1" id="KW-0732">Signal</keyword>
<reference evidence="2 3" key="1">
    <citation type="submission" date="2019-07" db="EMBL/GenBank/DDBJ databases">
        <authorList>
            <person name="Zhu P."/>
        </authorList>
    </citation>
    <scope>NUCLEOTIDE SEQUENCE [LARGE SCALE GENOMIC DNA]</scope>
    <source>
        <strain evidence="2 3">SSL-25</strain>
    </source>
</reference>
<gene>
    <name evidence="2" type="ORF">FQU76_12025</name>
</gene>
<dbReference type="OrthoDB" id="4330642at2"/>
<evidence type="ECO:0000256" key="1">
    <source>
        <dbReference type="SAM" id="SignalP"/>
    </source>
</evidence>
<proteinExistence type="predicted"/>
<dbReference type="KEGG" id="sqz:FQU76_12025"/>
<accession>A0A5B8J9P7</accession>
<keyword evidence="3" id="KW-1185">Reference proteome</keyword>
<dbReference type="AlphaFoldDB" id="A0A5B8J9P7"/>
<dbReference type="Proteomes" id="UP000320580">
    <property type="component" value="Chromosome"/>
</dbReference>